<dbReference type="Proteomes" id="UP001152562">
    <property type="component" value="Unassembled WGS sequence"/>
</dbReference>
<name>A0A9P0SQU0_PIEBR</name>
<organism evidence="1 2">
    <name type="scientific">Pieris brassicae</name>
    <name type="common">White butterfly</name>
    <name type="synonym">Large white butterfly</name>
    <dbReference type="NCBI Taxonomy" id="7116"/>
    <lineage>
        <taxon>Eukaryota</taxon>
        <taxon>Metazoa</taxon>
        <taxon>Ecdysozoa</taxon>
        <taxon>Arthropoda</taxon>
        <taxon>Hexapoda</taxon>
        <taxon>Insecta</taxon>
        <taxon>Pterygota</taxon>
        <taxon>Neoptera</taxon>
        <taxon>Endopterygota</taxon>
        <taxon>Lepidoptera</taxon>
        <taxon>Glossata</taxon>
        <taxon>Ditrysia</taxon>
        <taxon>Papilionoidea</taxon>
        <taxon>Pieridae</taxon>
        <taxon>Pierinae</taxon>
        <taxon>Pieris</taxon>
    </lineage>
</organism>
<sequence>MVIGTNKYVNACTEGLRSTSESKYVQSDNEEPTQIQMKTPNTETKRKVTIAVDYGLLSKTCDRCWCRCCYICNSTCISFSSNKQEQTAPRMKKNKRRYHFSTKCFTILFLSFDGRKDQT</sequence>
<reference evidence="1" key="1">
    <citation type="submission" date="2022-05" db="EMBL/GenBank/DDBJ databases">
        <authorList>
            <person name="Okamura Y."/>
        </authorList>
    </citation>
    <scope>NUCLEOTIDE SEQUENCE</scope>
</reference>
<keyword evidence="2" id="KW-1185">Reference proteome</keyword>
<dbReference type="AlphaFoldDB" id="A0A9P0SQU0"/>
<protein>
    <submittedName>
        <fullName evidence="1">Uncharacterized protein</fullName>
    </submittedName>
</protein>
<gene>
    <name evidence="1" type="ORF">PIBRA_LOCUS630</name>
</gene>
<comment type="caution">
    <text evidence="1">The sequence shown here is derived from an EMBL/GenBank/DDBJ whole genome shotgun (WGS) entry which is preliminary data.</text>
</comment>
<accession>A0A9P0SQU0</accession>
<evidence type="ECO:0000313" key="1">
    <source>
        <dbReference type="EMBL" id="CAH3877586.1"/>
    </source>
</evidence>
<evidence type="ECO:0000313" key="2">
    <source>
        <dbReference type="Proteomes" id="UP001152562"/>
    </source>
</evidence>
<dbReference type="EMBL" id="CALOZG010000001">
    <property type="protein sequence ID" value="CAH3877586.1"/>
    <property type="molecule type" value="Genomic_DNA"/>
</dbReference>
<proteinExistence type="predicted"/>